<comment type="caution">
    <text evidence="1">The sequence shown here is derived from an EMBL/GenBank/DDBJ whole genome shotgun (WGS) entry which is preliminary data.</text>
</comment>
<evidence type="ECO:0000313" key="1">
    <source>
        <dbReference type="EMBL" id="MET4634956.1"/>
    </source>
</evidence>
<gene>
    <name evidence="1" type="ORF">ABIE08_002902</name>
</gene>
<evidence type="ECO:0008006" key="3">
    <source>
        <dbReference type="Google" id="ProtNLM"/>
    </source>
</evidence>
<evidence type="ECO:0000313" key="2">
    <source>
        <dbReference type="Proteomes" id="UP001549321"/>
    </source>
</evidence>
<sequence length="33" mass="3600">MKKTYQKPTLDKSALLQKIAAAVTISGEIIIEP</sequence>
<accession>A0ABV2R106</accession>
<dbReference type="EMBL" id="JBEPSM010000002">
    <property type="protein sequence ID" value="MET4634956.1"/>
    <property type="molecule type" value="Genomic_DNA"/>
</dbReference>
<proteinExistence type="predicted"/>
<keyword evidence="2" id="KW-1185">Reference proteome</keyword>
<organism evidence="1 2">
    <name type="scientific">Kaistia defluvii</name>
    <dbReference type="NCBI Taxonomy" id="410841"/>
    <lineage>
        <taxon>Bacteria</taxon>
        <taxon>Pseudomonadati</taxon>
        <taxon>Pseudomonadota</taxon>
        <taxon>Alphaproteobacteria</taxon>
        <taxon>Hyphomicrobiales</taxon>
        <taxon>Kaistiaceae</taxon>
        <taxon>Kaistia</taxon>
    </lineage>
</organism>
<protein>
    <recommendedName>
        <fullName evidence="3">RiPP</fullName>
    </recommendedName>
</protein>
<reference evidence="1 2" key="1">
    <citation type="submission" date="2024-06" db="EMBL/GenBank/DDBJ databases">
        <title>Sorghum-associated microbial communities from plants grown in Nebraska, USA.</title>
        <authorList>
            <person name="Schachtman D."/>
        </authorList>
    </citation>
    <scope>NUCLEOTIDE SEQUENCE [LARGE SCALE GENOMIC DNA]</scope>
    <source>
        <strain evidence="1 2">3207</strain>
    </source>
</reference>
<dbReference type="Proteomes" id="UP001549321">
    <property type="component" value="Unassembled WGS sequence"/>
</dbReference>
<name>A0ABV2R106_9HYPH</name>